<organism evidence="1 2">
    <name type="scientific">Lasiosphaeris hirsuta</name>
    <dbReference type="NCBI Taxonomy" id="260670"/>
    <lineage>
        <taxon>Eukaryota</taxon>
        <taxon>Fungi</taxon>
        <taxon>Dikarya</taxon>
        <taxon>Ascomycota</taxon>
        <taxon>Pezizomycotina</taxon>
        <taxon>Sordariomycetes</taxon>
        <taxon>Sordariomycetidae</taxon>
        <taxon>Sordariales</taxon>
        <taxon>Lasiosphaeriaceae</taxon>
        <taxon>Lasiosphaeris</taxon>
    </lineage>
</organism>
<evidence type="ECO:0000313" key="1">
    <source>
        <dbReference type="EMBL" id="KAK0707887.1"/>
    </source>
</evidence>
<comment type="caution">
    <text evidence="1">The sequence shown here is derived from an EMBL/GenBank/DDBJ whole genome shotgun (WGS) entry which is preliminary data.</text>
</comment>
<dbReference type="EMBL" id="JAUKUA010000006">
    <property type="protein sequence ID" value="KAK0707887.1"/>
    <property type="molecule type" value="Genomic_DNA"/>
</dbReference>
<protein>
    <submittedName>
        <fullName evidence="1">Uncharacterized protein</fullName>
    </submittedName>
</protein>
<reference evidence="1" key="1">
    <citation type="submission" date="2023-06" db="EMBL/GenBank/DDBJ databases">
        <title>Genome-scale phylogeny and comparative genomics of the fungal order Sordariales.</title>
        <authorList>
            <consortium name="Lawrence Berkeley National Laboratory"/>
            <person name="Hensen N."/>
            <person name="Bonometti L."/>
            <person name="Westerberg I."/>
            <person name="Brannstrom I.O."/>
            <person name="Guillou S."/>
            <person name="Cros-Aarteil S."/>
            <person name="Calhoun S."/>
            <person name="Haridas S."/>
            <person name="Kuo A."/>
            <person name="Mondo S."/>
            <person name="Pangilinan J."/>
            <person name="Riley R."/>
            <person name="Labutti K."/>
            <person name="Andreopoulos B."/>
            <person name="Lipzen A."/>
            <person name="Chen C."/>
            <person name="Yanf M."/>
            <person name="Daum C."/>
            <person name="Ng V."/>
            <person name="Clum A."/>
            <person name="Steindorff A."/>
            <person name="Ohm R."/>
            <person name="Martin F."/>
            <person name="Silar P."/>
            <person name="Natvig D."/>
            <person name="Lalanne C."/>
            <person name="Gautier V."/>
            <person name="Ament-Velasquez S.L."/>
            <person name="Kruys A."/>
            <person name="Hutchinson M.I."/>
            <person name="Powell A.J."/>
            <person name="Barry K."/>
            <person name="Miller A.N."/>
            <person name="Grigoriev I.V."/>
            <person name="Debuchy R."/>
            <person name="Gladieux P."/>
            <person name="Thoren M.H."/>
            <person name="Johannesson H."/>
        </authorList>
    </citation>
    <scope>NUCLEOTIDE SEQUENCE</scope>
    <source>
        <strain evidence="1">SMH4607-1</strain>
    </source>
</reference>
<sequence>MWHQGTDLTPHLRVSFCSSSCSDTQTALEATNLKGLPNGVETVVLGLVHRPERLTGHADWRGDGCFKWVVRNQIVEWENVLDASINCLARDFHADRKSHHAWKRTL</sequence>
<proteinExistence type="predicted"/>
<keyword evidence="2" id="KW-1185">Reference proteome</keyword>
<evidence type="ECO:0000313" key="2">
    <source>
        <dbReference type="Proteomes" id="UP001172102"/>
    </source>
</evidence>
<dbReference type="Proteomes" id="UP001172102">
    <property type="component" value="Unassembled WGS sequence"/>
</dbReference>
<accession>A0AA40DP17</accession>
<gene>
    <name evidence="1" type="ORF">B0H67DRAFT_671523</name>
</gene>
<dbReference type="AlphaFoldDB" id="A0AA40DP17"/>
<name>A0AA40DP17_9PEZI</name>